<dbReference type="GeneID" id="93173413"/>
<evidence type="ECO:0000313" key="2">
    <source>
        <dbReference type="EMBL" id="VWC29941.1"/>
    </source>
</evidence>
<dbReference type="RefSeq" id="WP_011880218.1">
    <property type="nucleotide sequence ID" value="NZ_CABVPP010000085.1"/>
</dbReference>
<proteinExistence type="predicted"/>
<keyword evidence="1" id="KW-0812">Transmembrane</keyword>
<name>A0A6P2R3H3_9BURK</name>
<dbReference type="EMBL" id="CABVPP010000085">
    <property type="protein sequence ID" value="VWC29941.1"/>
    <property type="molecule type" value="Genomic_DNA"/>
</dbReference>
<protein>
    <submittedName>
        <fullName evidence="2">Uncharacterized protein</fullName>
    </submittedName>
</protein>
<keyword evidence="1" id="KW-1133">Transmembrane helix</keyword>
<organism evidence="2 3">
    <name type="scientific">Burkholderia pseudomultivorans</name>
    <dbReference type="NCBI Taxonomy" id="1207504"/>
    <lineage>
        <taxon>Bacteria</taxon>
        <taxon>Pseudomonadati</taxon>
        <taxon>Pseudomonadota</taxon>
        <taxon>Betaproteobacteria</taxon>
        <taxon>Burkholderiales</taxon>
        <taxon>Burkholderiaceae</taxon>
        <taxon>Burkholderia</taxon>
        <taxon>Burkholderia cepacia complex</taxon>
    </lineage>
</organism>
<accession>A0A6P2R3H3</accession>
<evidence type="ECO:0000256" key="1">
    <source>
        <dbReference type="SAM" id="Phobius"/>
    </source>
</evidence>
<keyword evidence="1" id="KW-0472">Membrane</keyword>
<feature type="transmembrane region" description="Helical" evidence="1">
    <location>
        <begin position="73"/>
        <end position="91"/>
    </location>
</feature>
<reference evidence="2 3" key="1">
    <citation type="submission" date="2019-09" db="EMBL/GenBank/DDBJ databases">
        <authorList>
            <person name="Depoorter E."/>
        </authorList>
    </citation>
    <scope>NUCLEOTIDE SEQUENCE [LARGE SCALE GENOMIC DNA]</scope>
    <source>
        <strain evidence="2">LMG 26883</strain>
    </source>
</reference>
<sequence>MGTNNSSNVQEIEIRLKRAPDDLPENDPAFQKELRSFSSALYSAGIRYSQRGMAFDSAAAMGYPLAEFIIKELGPAAIGVIGTAVGAWISGRHGRKMRLKIGDIEVEARTMNEVDQLLQRARALQVGQEGDHDEA</sequence>
<gene>
    <name evidence="2" type="ORF">BPS26883_06350</name>
</gene>
<dbReference type="Proteomes" id="UP000494162">
    <property type="component" value="Unassembled WGS sequence"/>
</dbReference>
<evidence type="ECO:0000313" key="3">
    <source>
        <dbReference type="Proteomes" id="UP000494162"/>
    </source>
</evidence>
<dbReference type="AlphaFoldDB" id="A0A6P2R3H3"/>